<dbReference type="GO" id="GO:0008690">
    <property type="term" value="F:3-deoxy-manno-octulosonate cytidylyltransferase activity"/>
    <property type="evidence" value="ECO:0007669"/>
    <property type="project" value="UniProtKB-UniRule"/>
</dbReference>
<dbReference type="UniPathway" id="UPA00358">
    <property type="reaction ID" value="UER00476"/>
</dbReference>
<dbReference type="AlphaFoldDB" id="A0A1G1L235"/>
<dbReference type="NCBIfam" id="NF003952">
    <property type="entry name" value="PRK05450.1-5"/>
    <property type="match status" value="1"/>
</dbReference>
<keyword evidence="3 5" id="KW-0548">Nucleotidyltransferase</keyword>
<organism evidence="6 7">
    <name type="scientific">Candidatus Danuiimicrobium aquiferis</name>
    <dbReference type="NCBI Taxonomy" id="1801832"/>
    <lineage>
        <taxon>Bacteria</taxon>
        <taxon>Pseudomonadati</taxon>
        <taxon>Candidatus Omnitrophota</taxon>
        <taxon>Candidatus Danuiimicrobium</taxon>
    </lineage>
</organism>
<evidence type="ECO:0000256" key="5">
    <source>
        <dbReference type="HAMAP-Rule" id="MF_00057"/>
    </source>
</evidence>
<dbReference type="InterPro" id="IPR003329">
    <property type="entry name" value="Cytidylyl_trans"/>
</dbReference>
<reference evidence="6 7" key="1">
    <citation type="journal article" date="2016" name="Nat. Commun.">
        <title>Thousands of microbial genomes shed light on interconnected biogeochemical processes in an aquifer system.</title>
        <authorList>
            <person name="Anantharaman K."/>
            <person name="Brown C.T."/>
            <person name="Hug L.A."/>
            <person name="Sharon I."/>
            <person name="Castelle C.J."/>
            <person name="Probst A.J."/>
            <person name="Thomas B.C."/>
            <person name="Singh A."/>
            <person name="Wilkins M.J."/>
            <person name="Karaoz U."/>
            <person name="Brodie E.L."/>
            <person name="Williams K.H."/>
            <person name="Hubbard S.S."/>
            <person name="Banfield J.F."/>
        </authorList>
    </citation>
    <scope>NUCLEOTIDE SEQUENCE [LARGE SCALE GENOMIC DNA]</scope>
</reference>
<comment type="similarity">
    <text evidence="5">Belongs to the KdsB family.</text>
</comment>
<evidence type="ECO:0000256" key="4">
    <source>
        <dbReference type="ARBA" id="ARBA00022985"/>
    </source>
</evidence>
<dbReference type="InterPro" id="IPR004528">
    <property type="entry name" value="KdsB"/>
</dbReference>
<dbReference type="GO" id="GO:0005829">
    <property type="term" value="C:cytosol"/>
    <property type="evidence" value="ECO:0007669"/>
    <property type="project" value="TreeGrafter"/>
</dbReference>
<dbReference type="GO" id="GO:0033468">
    <property type="term" value="P:CMP-keto-3-deoxy-D-manno-octulosonic acid biosynthetic process"/>
    <property type="evidence" value="ECO:0007669"/>
    <property type="project" value="UniProtKB-UniRule"/>
</dbReference>
<evidence type="ECO:0000313" key="6">
    <source>
        <dbReference type="EMBL" id="OGW99178.1"/>
    </source>
</evidence>
<comment type="caution">
    <text evidence="6">The sequence shown here is derived from an EMBL/GenBank/DDBJ whole genome shotgun (WGS) entry which is preliminary data.</text>
</comment>
<dbReference type="InterPro" id="IPR029044">
    <property type="entry name" value="Nucleotide-diphossugar_trans"/>
</dbReference>
<dbReference type="FunFam" id="3.90.550.10:FF:000011">
    <property type="entry name" value="3-deoxy-manno-octulosonate cytidylyltransferase"/>
    <property type="match status" value="1"/>
</dbReference>
<dbReference type="NCBIfam" id="TIGR00466">
    <property type="entry name" value="kdsB"/>
    <property type="match status" value="1"/>
</dbReference>
<evidence type="ECO:0000256" key="1">
    <source>
        <dbReference type="ARBA" id="ARBA00004370"/>
    </source>
</evidence>
<dbReference type="CDD" id="cd02517">
    <property type="entry name" value="CMP-KDO-Synthetase"/>
    <property type="match status" value="1"/>
</dbReference>
<evidence type="ECO:0000256" key="2">
    <source>
        <dbReference type="ARBA" id="ARBA00022679"/>
    </source>
</evidence>
<protein>
    <recommendedName>
        <fullName evidence="5">3-deoxy-manno-octulosonate cytidylyltransferase</fullName>
        <ecNumber evidence="5">2.7.7.38</ecNumber>
    </recommendedName>
    <alternativeName>
        <fullName evidence="5">CMP-2-keto-3-deoxyoctulosonic acid synthase</fullName>
        <shortName evidence="5">CKS</shortName>
        <shortName evidence="5">CMP-KDO synthase</shortName>
    </alternativeName>
</protein>
<dbReference type="Gene3D" id="3.90.550.10">
    <property type="entry name" value="Spore Coat Polysaccharide Biosynthesis Protein SpsA, Chain A"/>
    <property type="match status" value="1"/>
</dbReference>
<comment type="subcellular location">
    <subcellularLocation>
        <location evidence="5">Cytoplasm</location>
    </subcellularLocation>
    <subcellularLocation>
        <location evidence="1">Membrane</location>
    </subcellularLocation>
</comment>
<dbReference type="PANTHER" id="PTHR42866">
    <property type="entry name" value="3-DEOXY-MANNO-OCTULOSONATE CYTIDYLYLTRANSFERASE"/>
    <property type="match status" value="1"/>
</dbReference>
<dbReference type="NCBIfam" id="NF009905">
    <property type="entry name" value="PRK13368.1"/>
    <property type="match status" value="1"/>
</dbReference>
<keyword evidence="4 5" id="KW-0448">Lipopolysaccharide biosynthesis</keyword>
<dbReference type="Proteomes" id="UP000178187">
    <property type="component" value="Unassembled WGS sequence"/>
</dbReference>
<dbReference type="EMBL" id="MHFR01000013">
    <property type="protein sequence ID" value="OGW99178.1"/>
    <property type="molecule type" value="Genomic_DNA"/>
</dbReference>
<evidence type="ECO:0000313" key="7">
    <source>
        <dbReference type="Proteomes" id="UP000178187"/>
    </source>
</evidence>
<dbReference type="GO" id="GO:0016020">
    <property type="term" value="C:membrane"/>
    <property type="evidence" value="ECO:0007669"/>
    <property type="project" value="UniProtKB-SubCell"/>
</dbReference>
<comment type="function">
    <text evidence="5">Activates KDO (a required 8-carbon sugar) for incorporation into bacterial lipopolysaccharide in Gram-negative bacteria.</text>
</comment>
<dbReference type="EC" id="2.7.7.38" evidence="5"/>
<dbReference type="HAMAP" id="MF_00057">
    <property type="entry name" value="KdsB"/>
    <property type="match status" value="1"/>
</dbReference>
<keyword evidence="2 5" id="KW-0808">Transferase</keyword>
<evidence type="ECO:0000256" key="3">
    <source>
        <dbReference type="ARBA" id="ARBA00022695"/>
    </source>
</evidence>
<dbReference type="NCBIfam" id="NF003950">
    <property type="entry name" value="PRK05450.1-3"/>
    <property type="match status" value="1"/>
</dbReference>
<dbReference type="GO" id="GO:0009103">
    <property type="term" value="P:lipopolysaccharide biosynthetic process"/>
    <property type="evidence" value="ECO:0007669"/>
    <property type="project" value="UniProtKB-UniRule"/>
</dbReference>
<sequence length="252" mass="28534">MHNSEVICVIPARLKSTRLAEKLLRKIGNKPLIQWVYENAKRAKTLSRVMIACDDILIKDCVTRFGGDAILTKVDHQSGTERIAEVAEKYECDIVVNVQGDEPMMHPSTIDSVVRALQVDPSCLMSTAYILKNDPAEFKNPNAVKLTKTKDGWALYFSRAPIPHDRDGKLGSYCKHLGIYGYRRDFLLKFPKLPSSQLEQREKLEQLKAIENGFKIKVVETAYDSIGVDTEEDFLQVEKILMQPNESRGIHA</sequence>
<comment type="catalytic activity">
    <reaction evidence="5">
        <text>3-deoxy-alpha-D-manno-oct-2-ulosonate + CTP = CMP-3-deoxy-beta-D-manno-octulosonate + diphosphate</text>
        <dbReference type="Rhea" id="RHEA:23448"/>
        <dbReference type="ChEBI" id="CHEBI:33019"/>
        <dbReference type="ChEBI" id="CHEBI:37563"/>
        <dbReference type="ChEBI" id="CHEBI:85986"/>
        <dbReference type="ChEBI" id="CHEBI:85987"/>
        <dbReference type="EC" id="2.7.7.38"/>
    </reaction>
</comment>
<dbReference type="SUPFAM" id="SSF53448">
    <property type="entry name" value="Nucleotide-diphospho-sugar transferases"/>
    <property type="match status" value="1"/>
</dbReference>
<gene>
    <name evidence="5" type="primary">kdsB</name>
    <name evidence="6" type="ORF">A3G33_10120</name>
</gene>
<comment type="pathway">
    <text evidence="5">Nucleotide-sugar biosynthesis; CMP-3-deoxy-D-manno-octulosonate biosynthesis; CMP-3-deoxy-D-manno-octulosonate from 3-deoxy-D-manno-octulosonate and CTP: step 1/1.</text>
</comment>
<keyword evidence="5" id="KW-0963">Cytoplasm</keyword>
<dbReference type="Pfam" id="PF02348">
    <property type="entry name" value="CTP_transf_3"/>
    <property type="match status" value="1"/>
</dbReference>
<dbReference type="PANTHER" id="PTHR42866:SF2">
    <property type="entry name" value="3-DEOXY-MANNO-OCTULOSONATE CYTIDYLYLTRANSFERASE, MITOCHONDRIAL"/>
    <property type="match status" value="1"/>
</dbReference>
<proteinExistence type="inferred from homology"/>
<name>A0A1G1L235_9BACT</name>
<accession>A0A1G1L235</accession>